<evidence type="ECO:0000259" key="1">
    <source>
        <dbReference type="Pfam" id="PF12392"/>
    </source>
</evidence>
<accession>A0AAU7PWZ0</accession>
<feature type="domain" description="Peptidase U32 collagenase" evidence="1">
    <location>
        <begin position="307"/>
        <end position="413"/>
    </location>
</feature>
<dbReference type="RefSeq" id="WP_349948869.1">
    <property type="nucleotide sequence ID" value="NZ_CP157940.1"/>
</dbReference>
<dbReference type="Pfam" id="PF12392">
    <property type="entry name" value="DUF3656"/>
    <property type="match status" value="1"/>
</dbReference>
<dbReference type="InterPro" id="IPR020988">
    <property type="entry name" value="Pept_U32_collagenase"/>
</dbReference>
<dbReference type="AlphaFoldDB" id="A0AAU7PWZ0"/>
<sequence length="711" mass="80126">MRAAVAAGADAVYMGGSRFGARAYAENPQEDKLLEAIDYVHLHGRKLYMTVNTLMKEQEMYELYDYLLPYYRQGLDAVIVQDMGTFQFIRESFPGLPIHASTQMTITGAYGAGILKDLGAERVVTARELSLKEIAKIHEQVDVEIESFVHGALCYCYSGQCLFSSLIGGRSGNRGRCAQTCRLPYEVKREGQALGGGGDRYCLSLKDLSTLDIIPDLIEAGVYSMKIEGRMKSPRYTAGVVSIYRKYVDLYLAKGREGYEVEVQDKKILLDLFDRGGQTDGYYKRQNGRDMVVWKEKPAFREGNQPLFDYLDKNFVEKQVKEPVVGTAFLEEGQKASLLLSACGHNTAVTGEIVQTAQNQPVTEEKVRKQLDKTGNTPFYFENLDINIKGNIFLPVQALNDLRRRGLEALEYEILKDYKENRQAEPPKAAGEAGYRRKPVSEGPKLTVSLERPDCFEEAVNSPDVKRIYIDAAEFKPEQWKASVESCHRAGKECMLTMPHIFRTRAEQFFDKYLTELKTAAFDGFLIRSLEETGYLKEKGIRGSLIFDFGMYGMNNPAQEMLMELGADELTWPVELNNRELGKLKVPGELLVYGRLPMMVTAQCLHQGMERCDKTPVVLTLKDRMGKSFPVKNHCVFCYNSIYNSAALSLLGLEDAVKGLSPLGLRLQFTTENKAQTKAVIQSFSDGFLYGREAKLAFEEFTRGHFKRGVE</sequence>
<dbReference type="PANTHER" id="PTHR30217">
    <property type="entry name" value="PEPTIDASE U32 FAMILY"/>
    <property type="match status" value="1"/>
</dbReference>
<dbReference type="InterPro" id="IPR001539">
    <property type="entry name" value="Peptidase_U32"/>
</dbReference>
<dbReference type="Pfam" id="PF01136">
    <property type="entry name" value="Peptidase_U32"/>
    <property type="match status" value="1"/>
</dbReference>
<organism evidence="2">
    <name type="scientific">Lacrimispora sp. BS-2</name>
    <dbReference type="NCBI Taxonomy" id="3151850"/>
    <lineage>
        <taxon>Bacteria</taxon>
        <taxon>Bacillati</taxon>
        <taxon>Bacillota</taxon>
        <taxon>Clostridia</taxon>
        <taxon>Lachnospirales</taxon>
        <taxon>Lachnospiraceae</taxon>
        <taxon>Lacrimispora</taxon>
    </lineage>
</organism>
<evidence type="ECO:0000313" key="2">
    <source>
        <dbReference type="EMBL" id="XBS56241.1"/>
    </source>
</evidence>
<dbReference type="EMBL" id="CP157940">
    <property type="protein sequence ID" value="XBS56241.1"/>
    <property type="molecule type" value="Genomic_DNA"/>
</dbReference>
<name>A0AAU7PWZ0_9FIRM</name>
<gene>
    <name evidence="2" type="ORF">ABFV83_05740</name>
</gene>
<proteinExistence type="predicted"/>
<reference evidence="2" key="1">
    <citation type="submission" date="2024-06" db="EMBL/GenBank/DDBJ databases">
        <title>Lacrimispora cavernae sp. nov., a novel anaerobe isolated from bat guano pile inside a cave.</title>
        <authorList>
            <person name="Miller S.L."/>
            <person name="Lu N."/>
            <person name="King J."/>
            <person name="Sankaranarayanan K."/>
            <person name="Lawson P.A."/>
        </authorList>
    </citation>
    <scope>NUCLEOTIDE SEQUENCE</scope>
    <source>
        <strain evidence="2">BS-2</strain>
    </source>
</reference>
<protein>
    <submittedName>
        <fullName evidence="2">DUF3656 domain-containing protein</fullName>
    </submittedName>
</protein>
<dbReference type="InterPro" id="IPR051454">
    <property type="entry name" value="RNA/ubiquinone_mod_enzymes"/>
</dbReference>
<dbReference type="PANTHER" id="PTHR30217:SF10">
    <property type="entry name" value="23S RRNA 5-HYDROXYCYTIDINE C2501 SYNTHASE"/>
    <property type="match status" value="1"/>
</dbReference>